<reference evidence="1" key="1">
    <citation type="journal article" date="2014" name="Front. Microbiol.">
        <title>High frequency of phylogenetically diverse reductive dehalogenase-homologous genes in deep subseafloor sedimentary metagenomes.</title>
        <authorList>
            <person name="Kawai M."/>
            <person name="Futagami T."/>
            <person name="Toyoda A."/>
            <person name="Takaki Y."/>
            <person name="Nishi S."/>
            <person name="Hori S."/>
            <person name="Arai W."/>
            <person name="Tsubouchi T."/>
            <person name="Morono Y."/>
            <person name="Uchiyama I."/>
            <person name="Ito T."/>
            <person name="Fujiyama A."/>
            <person name="Inagaki F."/>
            <person name="Takami H."/>
        </authorList>
    </citation>
    <scope>NUCLEOTIDE SEQUENCE</scope>
    <source>
        <strain evidence="1">Expedition CK06-06</strain>
    </source>
</reference>
<name>X1UTG6_9ZZZZ</name>
<sequence length="182" mass="20539">PTLPGLEATNPFMWSDARIFIADKEHTVDITDALDHRCNDLESFKVDFDNNYIAKFALDNTAIARKFIFNGYVAIPVNFVADFIDQTEFDHFIEGTERQFIIVLDGDVIKTTAPAEPDFKYRLRIDMPLVRYTAYPINIGGPGRLSANVVGKAKYSGETAWKYAIQSKSSRGISKISFLVYP</sequence>
<proteinExistence type="predicted"/>
<organism evidence="1">
    <name type="scientific">marine sediment metagenome</name>
    <dbReference type="NCBI Taxonomy" id="412755"/>
    <lineage>
        <taxon>unclassified sequences</taxon>
        <taxon>metagenomes</taxon>
        <taxon>ecological metagenomes</taxon>
    </lineage>
</organism>
<dbReference type="AlphaFoldDB" id="X1UTG6"/>
<protein>
    <submittedName>
        <fullName evidence="1">Uncharacterized protein</fullName>
    </submittedName>
</protein>
<accession>X1UTG6</accession>
<evidence type="ECO:0000313" key="1">
    <source>
        <dbReference type="EMBL" id="GAJ03171.1"/>
    </source>
</evidence>
<dbReference type="EMBL" id="BARW01034043">
    <property type="protein sequence ID" value="GAJ03171.1"/>
    <property type="molecule type" value="Genomic_DNA"/>
</dbReference>
<comment type="caution">
    <text evidence="1">The sequence shown here is derived from an EMBL/GenBank/DDBJ whole genome shotgun (WGS) entry which is preliminary data.</text>
</comment>
<feature type="non-terminal residue" evidence="1">
    <location>
        <position position="1"/>
    </location>
</feature>
<gene>
    <name evidence="1" type="ORF">S12H4_53475</name>
</gene>